<evidence type="ECO:0000313" key="3">
    <source>
        <dbReference type="Proteomes" id="UP001595387"/>
    </source>
</evidence>
<organism evidence="2 3">
    <name type="scientific">Virgibacillus sediminis</name>
    <dbReference type="NCBI Taxonomy" id="202260"/>
    <lineage>
        <taxon>Bacteria</taxon>
        <taxon>Bacillati</taxon>
        <taxon>Bacillota</taxon>
        <taxon>Bacilli</taxon>
        <taxon>Bacillales</taxon>
        <taxon>Bacillaceae</taxon>
        <taxon>Virgibacillus</taxon>
    </lineage>
</organism>
<keyword evidence="1" id="KW-1133">Transmembrane helix</keyword>
<protein>
    <submittedName>
        <fullName evidence="2">YpmS family protein</fullName>
    </submittedName>
</protein>
<accession>A0ABV7A7I5</accession>
<name>A0ABV7A7I5_9BACI</name>
<dbReference type="Proteomes" id="UP001595387">
    <property type="component" value="Unassembled WGS sequence"/>
</dbReference>
<gene>
    <name evidence="2" type="ORF">ACFODW_11625</name>
</gene>
<keyword evidence="3" id="KW-1185">Reference proteome</keyword>
<feature type="transmembrane region" description="Helical" evidence="1">
    <location>
        <begin position="21"/>
        <end position="41"/>
    </location>
</feature>
<comment type="caution">
    <text evidence="2">The sequence shown here is derived from an EMBL/GenBank/DDBJ whole genome shotgun (WGS) entry which is preliminary data.</text>
</comment>
<proteinExistence type="predicted"/>
<evidence type="ECO:0000313" key="2">
    <source>
        <dbReference type="EMBL" id="MFC2948985.1"/>
    </source>
</evidence>
<keyword evidence="1" id="KW-0812">Transmembrane</keyword>
<keyword evidence="1" id="KW-0472">Membrane</keyword>
<evidence type="ECO:0000256" key="1">
    <source>
        <dbReference type="SAM" id="Phobius"/>
    </source>
</evidence>
<dbReference type="EMBL" id="JBHRRZ010000017">
    <property type="protein sequence ID" value="MFC2948985.1"/>
    <property type="molecule type" value="Genomic_DNA"/>
</dbReference>
<sequence>MATRGEQNRNKGRYKKLFYGLLLINVIVVLVIIALVFWPAAEGPPRPSQERPAVESSEFTIRTTKENLNDLVNGYLDQALTGSRHQYHISLEEDVHLIGELPVFSTTVPLSVHFEPLVQDNGDLVLKLKSISLGLLELPNQRIMGYMDDHLPMPSWVTVNPREEEIYIAVTEMNLQSNFQVEVEHIDLEANHLSFKLRVPYRSLGIDMVEP</sequence>
<dbReference type="Pfam" id="PF09911">
    <property type="entry name" value="DUF2140"/>
    <property type="match status" value="1"/>
</dbReference>
<dbReference type="InterPro" id="IPR018672">
    <property type="entry name" value="DUF2140"/>
</dbReference>
<dbReference type="RefSeq" id="WP_390306586.1">
    <property type="nucleotide sequence ID" value="NZ_JBHRRZ010000017.1"/>
</dbReference>
<reference evidence="3" key="1">
    <citation type="journal article" date="2019" name="Int. J. Syst. Evol. Microbiol.">
        <title>The Global Catalogue of Microorganisms (GCM) 10K type strain sequencing project: providing services to taxonomists for standard genome sequencing and annotation.</title>
        <authorList>
            <consortium name="The Broad Institute Genomics Platform"/>
            <consortium name="The Broad Institute Genome Sequencing Center for Infectious Disease"/>
            <person name="Wu L."/>
            <person name="Ma J."/>
        </authorList>
    </citation>
    <scope>NUCLEOTIDE SEQUENCE [LARGE SCALE GENOMIC DNA]</scope>
    <source>
        <strain evidence="3">KCTC 13193</strain>
    </source>
</reference>